<dbReference type="PANTHER" id="PTHR42972:SF8">
    <property type="entry name" value="POLYHYDROXYBUTYRATE DEPOLYMERASE"/>
    <property type="match status" value="1"/>
</dbReference>
<keyword evidence="3" id="KW-1185">Reference proteome</keyword>
<feature type="signal peptide" evidence="1">
    <location>
        <begin position="1"/>
        <end position="25"/>
    </location>
</feature>
<organism evidence="2 3">
    <name type="scientific">Rugamonas rubra</name>
    <dbReference type="NCBI Taxonomy" id="758825"/>
    <lineage>
        <taxon>Bacteria</taxon>
        <taxon>Pseudomonadati</taxon>
        <taxon>Pseudomonadota</taxon>
        <taxon>Betaproteobacteria</taxon>
        <taxon>Burkholderiales</taxon>
        <taxon>Oxalobacteraceae</taxon>
        <taxon>Telluria group</taxon>
        <taxon>Rugamonas</taxon>
    </lineage>
</organism>
<reference evidence="2 3" key="1">
    <citation type="submission" date="2016-10" db="EMBL/GenBank/DDBJ databases">
        <authorList>
            <person name="de Groot N.N."/>
        </authorList>
    </citation>
    <scope>NUCLEOTIDE SEQUENCE [LARGE SCALE GENOMIC DNA]</scope>
    <source>
        <strain evidence="2 3">ATCC 43154</strain>
    </source>
</reference>
<evidence type="ECO:0000256" key="1">
    <source>
        <dbReference type="SAM" id="SignalP"/>
    </source>
</evidence>
<dbReference type="Gene3D" id="3.40.50.1820">
    <property type="entry name" value="alpha/beta hydrolase"/>
    <property type="match status" value="2"/>
</dbReference>
<proteinExistence type="predicted"/>
<dbReference type="AlphaFoldDB" id="A0A1I4KGS2"/>
<dbReference type="InterPro" id="IPR029058">
    <property type="entry name" value="AB_hydrolase_fold"/>
</dbReference>
<dbReference type="STRING" id="758825.SAMN02982985_01493"/>
<evidence type="ECO:0000313" key="2">
    <source>
        <dbReference type="EMBL" id="SFL77803.1"/>
    </source>
</evidence>
<feature type="chain" id="PRO_5011710680" evidence="1">
    <location>
        <begin position="26"/>
        <end position="416"/>
    </location>
</feature>
<sequence>MSLHCRILLARALGMLAVFAAPAMAQQVVPLPAMKAGQVSVSGLSSGGYMAVQYGVAFSASVDGVGVIAGGPYYCSRGNVNTATNVCSCTGSPFLCQVKAGGTKVSELIAITDQNAGNGTVDPVAGLARQRIWMLSGSADTLVPQAVMTDLESYYLHYINSANISYKKDLAAQHAMPTDDFGNACDKLGSPYINNCAFDAAGALLQWIYGKPTPLNPRGGATPAGKFIEFDQTAFLADPTSHGMAASGFLYVPPGCDGNAGQGCRLHVVLHGCLQDPTNIGDKYVKNTGYNRWADSNRIVLLYPQTAPINPLANPNACWDWFNYDDAKYAQKGGRQMAAIKLMVDRLTGAPPPPPPPDGTCVTASNYDHVRAGRAHDKFFTALANGSNQSMGLDNIYIRTTLKRTGPNFYVIGSCP</sequence>
<dbReference type="EMBL" id="FOTW01000007">
    <property type="protein sequence ID" value="SFL77803.1"/>
    <property type="molecule type" value="Genomic_DNA"/>
</dbReference>
<dbReference type="PANTHER" id="PTHR42972">
    <property type="entry name" value="TOL-PAL SYSTEM PROTEIN TOLB"/>
    <property type="match status" value="1"/>
</dbReference>
<dbReference type="OrthoDB" id="505233at2"/>
<name>A0A1I4KGS2_9BURK</name>
<keyword evidence="1" id="KW-0732">Signal</keyword>
<dbReference type="SUPFAM" id="SSF53474">
    <property type="entry name" value="alpha/beta-Hydrolases"/>
    <property type="match status" value="1"/>
</dbReference>
<evidence type="ECO:0000313" key="3">
    <source>
        <dbReference type="Proteomes" id="UP000199470"/>
    </source>
</evidence>
<protein>
    <submittedName>
        <fullName evidence="2">Esterase PHB depolymerase</fullName>
    </submittedName>
</protein>
<dbReference type="Proteomes" id="UP000199470">
    <property type="component" value="Unassembled WGS sequence"/>
</dbReference>
<dbReference type="RefSeq" id="WP_093385760.1">
    <property type="nucleotide sequence ID" value="NZ_FOTW01000007.1"/>
</dbReference>
<accession>A0A1I4KGS2</accession>
<gene>
    <name evidence="2" type="ORF">SAMN02982985_01493</name>
</gene>